<protein>
    <submittedName>
        <fullName evidence="1">Uncharacterized protein</fullName>
    </submittedName>
</protein>
<comment type="caution">
    <text evidence="1">The sequence shown here is derived from an EMBL/GenBank/DDBJ whole genome shotgun (WGS) entry which is preliminary data.</text>
</comment>
<dbReference type="EMBL" id="VUMY01000030">
    <property type="protein sequence ID" value="MST50687.1"/>
    <property type="molecule type" value="Genomic_DNA"/>
</dbReference>
<organism evidence="1 2">
    <name type="scientific">Mobiluncus porci</name>
    <dbReference type="NCBI Taxonomy" id="2652278"/>
    <lineage>
        <taxon>Bacteria</taxon>
        <taxon>Bacillati</taxon>
        <taxon>Actinomycetota</taxon>
        <taxon>Actinomycetes</taxon>
        <taxon>Actinomycetales</taxon>
        <taxon>Actinomycetaceae</taxon>
        <taxon>Mobiluncus</taxon>
    </lineage>
</organism>
<dbReference type="AlphaFoldDB" id="A0A7K0K5D2"/>
<evidence type="ECO:0000313" key="2">
    <source>
        <dbReference type="Proteomes" id="UP000442535"/>
    </source>
</evidence>
<evidence type="ECO:0000313" key="1">
    <source>
        <dbReference type="EMBL" id="MST50687.1"/>
    </source>
</evidence>
<sequence length="488" mass="52353">MDAVGLSNYAAAAGAATQAKTSVAPKTDAGVSGAPVSPLSTPFADSVELSTKPADTTKVAAFDPTAVDGSYEQKHIGGALATSSAKDGFDGWDYMLKNIFYIEEGGNRTDMPHIYKYNYSGQGPNSSGEGFVPANALSDSERNLIANMYVYAHDHGIDMRNGVSPMANLVWGIVNYAASGHQISPMNDAYAAGFNGAVGQAIDAQGSVTQANLIDDISGEVDEAVAAIGRGFHVTKNFLDQNPALVDEQVAATVEILSSSAMEDNLIPTGYLDNILVSNIGSKRSGAFFDDLKEVIYAYSKSASEGNLRVSETLSDKAQKVINWRENINDFWEAVNSKLETSGSESVKNDPLTDLFSQDKGKVEDNLKVFEKYSDRISFVLSSLDDDQKSTLGMMYKLAEDKHSDAALAKVDKMAGALAALNYMNKMNSDNDMPGMNGFWNQMLTRNQQETTKALQEAINKRLDAAKVSVGNSVSRTAETKPHIDTEA</sequence>
<dbReference type="RefSeq" id="WP_154546590.1">
    <property type="nucleotide sequence ID" value="NZ_VUMY01000030.1"/>
</dbReference>
<proteinExistence type="predicted"/>
<gene>
    <name evidence="1" type="ORF">FYJ63_10745</name>
</gene>
<accession>A0A7K0K5D2</accession>
<dbReference type="Proteomes" id="UP000442535">
    <property type="component" value="Unassembled WGS sequence"/>
</dbReference>
<keyword evidence="2" id="KW-1185">Reference proteome</keyword>
<name>A0A7K0K5D2_9ACTO</name>
<reference evidence="1 2" key="1">
    <citation type="submission" date="2019-08" db="EMBL/GenBank/DDBJ databases">
        <title>In-depth cultivation of the pig gut microbiome towards novel bacterial diversity and tailored functional studies.</title>
        <authorList>
            <person name="Wylensek D."/>
            <person name="Hitch T.C.A."/>
            <person name="Clavel T."/>
        </authorList>
    </citation>
    <scope>NUCLEOTIDE SEQUENCE [LARGE SCALE GENOMIC DNA]</scope>
    <source>
        <strain evidence="1 2">RF-GAM-744-WT-7</strain>
    </source>
</reference>